<dbReference type="GO" id="GO:0003682">
    <property type="term" value="F:chromatin binding"/>
    <property type="evidence" value="ECO:0007669"/>
    <property type="project" value="TreeGrafter"/>
</dbReference>
<feature type="repeat" description="MBT" evidence="9">
    <location>
        <begin position="120"/>
        <end position="218"/>
    </location>
</feature>
<sequence>MMSNKSCVPGCCDSAKTKFGISKNVHVIWKKVKGFSLNRHSKVCEKHFKPSDIVSTRDSGEGNNQISIGLRKLRLKPGAVLVTFLNKDDTIIEQFHANRPDHLGCYRAYSIGKANARKPLDWNKYLALRNLEEVPEDLFSHVCKSEQNGIDLGSIVEIENEDQNGYWFASVCLSRGVLINLHYIGDKNDEHDFWIELNSSRIHPLNWGNENNKKLLPPCPDRFLQINLENVKKKIQYCENVVPNSVLQMKGAPIYNIFKPGMFLEVQDKEYPYGVWISKILKNKGGRLFVKMLGVSPPEETPFWLFYSNERIFPIGWADQKGLPWRVMNVDINIEESIDSNLLINVLKPKFPEQHCYKVGDKLEAINPYSLMVFYIATIVKVYDNHYFKVELDNDSDTKKRITFVATKENPYLFNAGWANKHKFLLKPPSDWDSSKKFSWINYVMIKHAKLAQIDNACKKNIHNIHTGMTLEAVDPVNPDHIRVATIKGFADHWIFLSFDRTNWNQELLHVRSIYSDDIFPIGWCNKHKYLLSTPKLPFTDCNSYENHYYGSDIDTDFNESHTEFLTKYPNYFKGDIPYHYSEMDNQTFEDNFEESLLNELIESGIMHSDSKTENNDVTEPIINDKKVVTKKKNQDQAEKQVTEGKKQGQAKKKVTEEKKQSQAKKKVDLTKRKKVKEQTTTLNRNYYEMSIYFNKNCSNQNHFVKSKLAKIPNVIGPGPVSKILSEALAIFIRINYVPFSVLKNIKKKQRKLFDGPGGVSMVITAPNKTSNPLTFKEELVLPESKKMAQVYCSTLCRLFGVCEYFMTTEKTVCTRCVVNKTKKLKFETNAVQKIVKPMKRNNETDISTSSKKYGNELIYEEIAKVAAEELDWSNQHIVDKYKYYMGCIINFEKYARSLEESLSQHELALLIEIEAKKVYLKDMDDDEAYSHTKVDYDEENIFPFIKDWKTSFENFYRKSPYYKNYTIDIGDFEHIQVTSNPKYWSPDDVYKYLSNDVYCEIIRKELKSGLVDGVAFMLLNEEQLVFRLKYTINLAIRVMCHVAYVKHIFLTKYTDHH</sequence>
<keyword evidence="3" id="KW-0479">Metal-binding</keyword>
<feature type="region of interest" description="Disordered" evidence="10">
    <location>
        <begin position="629"/>
        <end position="669"/>
    </location>
</feature>
<evidence type="ECO:0000256" key="9">
    <source>
        <dbReference type="PROSITE-ProRule" id="PRU00459"/>
    </source>
</evidence>
<comment type="subcellular location">
    <subcellularLocation>
        <location evidence="1">Nucleus</location>
    </subcellularLocation>
</comment>
<dbReference type="Pfam" id="PF12140">
    <property type="entry name" value="SLED"/>
    <property type="match status" value="1"/>
</dbReference>
<evidence type="ECO:0000259" key="11">
    <source>
        <dbReference type="SMART" id="SM00980"/>
    </source>
</evidence>
<feature type="compositionally biased region" description="Basic and acidic residues" evidence="10">
    <location>
        <begin position="629"/>
        <end position="647"/>
    </location>
</feature>
<dbReference type="Gene3D" id="2.30.30.140">
    <property type="match status" value="4"/>
</dbReference>
<protein>
    <submittedName>
        <fullName evidence="12">SLED domain,Zinc finger, C2CH-type,Sterile alpha motif/pointed domain,Mbt repeat</fullName>
    </submittedName>
</protein>
<dbReference type="GO" id="GO:0042393">
    <property type="term" value="F:histone binding"/>
    <property type="evidence" value="ECO:0007669"/>
    <property type="project" value="TreeGrafter"/>
</dbReference>
<keyword evidence="6" id="KW-0862">Zinc</keyword>
<dbReference type="CDD" id="cd20095">
    <property type="entry name" value="MBT_SFMBT_rpt3"/>
    <property type="match status" value="1"/>
</dbReference>
<dbReference type="Gene3D" id="6.20.210.20">
    <property type="entry name" value="THAP domain"/>
    <property type="match status" value="1"/>
</dbReference>
<dbReference type="GO" id="GO:0045892">
    <property type="term" value="P:negative regulation of DNA-templated transcription"/>
    <property type="evidence" value="ECO:0007669"/>
    <property type="project" value="TreeGrafter"/>
</dbReference>
<dbReference type="InterPro" id="IPR021987">
    <property type="entry name" value="SLED"/>
</dbReference>
<dbReference type="GO" id="GO:0008270">
    <property type="term" value="F:zinc ion binding"/>
    <property type="evidence" value="ECO:0007669"/>
    <property type="project" value="UniProtKB-KW"/>
</dbReference>
<name>A0A5E4MKA2_9HEMI</name>
<dbReference type="SUPFAM" id="SSF63748">
    <property type="entry name" value="Tudor/PWWP/MBT"/>
    <property type="match status" value="4"/>
</dbReference>
<dbReference type="PANTHER" id="PTHR12247:SF131">
    <property type="entry name" value="LD05287P"/>
    <property type="match status" value="1"/>
</dbReference>
<keyword evidence="4" id="KW-0677">Repeat</keyword>
<dbReference type="InterPro" id="IPR006612">
    <property type="entry name" value="THAP_Znf"/>
</dbReference>
<organism evidence="12 13">
    <name type="scientific">Cinara cedri</name>
    <dbReference type="NCBI Taxonomy" id="506608"/>
    <lineage>
        <taxon>Eukaryota</taxon>
        <taxon>Metazoa</taxon>
        <taxon>Ecdysozoa</taxon>
        <taxon>Arthropoda</taxon>
        <taxon>Hexapoda</taxon>
        <taxon>Insecta</taxon>
        <taxon>Pterygota</taxon>
        <taxon>Neoptera</taxon>
        <taxon>Paraneoptera</taxon>
        <taxon>Hemiptera</taxon>
        <taxon>Sternorrhyncha</taxon>
        <taxon>Aphidomorpha</taxon>
        <taxon>Aphidoidea</taxon>
        <taxon>Aphididae</taxon>
        <taxon>Lachninae</taxon>
        <taxon>Cinara</taxon>
    </lineage>
</organism>
<evidence type="ECO:0000256" key="6">
    <source>
        <dbReference type="ARBA" id="ARBA00022833"/>
    </source>
</evidence>
<feature type="domain" description="THAP-type" evidence="11">
    <location>
        <begin position="5"/>
        <end position="90"/>
    </location>
</feature>
<dbReference type="PROSITE" id="PS51079">
    <property type="entry name" value="MBT"/>
    <property type="match status" value="4"/>
</dbReference>
<dbReference type="EMBL" id="CABPRJ010000498">
    <property type="protein sequence ID" value="VVC29794.1"/>
    <property type="molecule type" value="Genomic_DNA"/>
</dbReference>
<dbReference type="InterPro" id="IPR038441">
    <property type="entry name" value="THAP_Znf_sf"/>
</dbReference>
<evidence type="ECO:0000313" key="12">
    <source>
        <dbReference type="EMBL" id="VVC29794.1"/>
    </source>
</evidence>
<dbReference type="Pfam" id="PF02820">
    <property type="entry name" value="MBT"/>
    <property type="match status" value="4"/>
</dbReference>
<dbReference type="InterPro" id="IPR038348">
    <property type="entry name" value="SLED_sf"/>
</dbReference>
<dbReference type="GO" id="GO:0003677">
    <property type="term" value="F:DNA binding"/>
    <property type="evidence" value="ECO:0007669"/>
    <property type="project" value="UniProtKB-KW"/>
</dbReference>
<dbReference type="AlphaFoldDB" id="A0A5E4MKA2"/>
<evidence type="ECO:0000256" key="2">
    <source>
        <dbReference type="ARBA" id="ARBA00022491"/>
    </source>
</evidence>
<evidence type="ECO:0000256" key="7">
    <source>
        <dbReference type="ARBA" id="ARBA00023125"/>
    </source>
</evidence>
<feature type="repeat" description="MBT" evidence="9">
    <location>
        <begin position="357"/>
        <end position="429"/>
    </location>
</feature>
<dbReference type="CDD" id="cd20094">
    <property type="entry name" value="MBT_SFMBT_rpt2"/>
    <property type="match status" value="1"/>
</dbReference>
<dbReference type="InterPro" id="IPR013761">
    <property type="entry name" value="SAM/pointed_sf"/>
</dbReference>
<evidence type="ECO:0000256" key="10">
    <source>
        <dbReference type="SAM" id="MobiDB-lite"/>
    </source>
</evidence>
<gene>
    <name evidence="12" type="ORF">CINCED_3A007175</name>
</gene>
<dbReference type="Gene3D" id="3.90.1150.190">
    <property type="entry name" value="SLED domain"/>
    <property type="match status" value="1"/>
</dbReference>
<dbReference type="InterPro" id="IPR004092">
    <property type="entry name" value="Mbt"/>
</dbReference>
<keyword evidence="2" id="KW-0678">Repressor</keyword>
<dbReference type="PANTHER" id="PTHR12247">
    <property type="entry name" value="POLYCOMB GROUP PROTEIN"/>
    <property type="match status" value="1"/>
</dbReference>
<feature type="compositionally biased region" description="Basic and acidic residues" evidence="10">
    <location>
        <begin position="654"/>
        <end position="669"/>
    </location>
</feature>
<evidence type="ECO:0000256" key="8">
    <source>
        <dbReference type="ARBA" id="ARBA00023242"/>
    </source>
</evidence>
<dbReference type="InterPro" id="IPR050548">
    <property type="entry name" value="PcG_chromatin_remod_factors"/>
</dbReference>
<dbReference type="SMART" id="SM00561">
    <property type="entry name" value="MBT"/>
    <property type="match status" value="4"/>
</dbReference>
<dbReference type="SMART" id="SM00980">
    <property type="entry name" value="THAP"/>
    <property type="match status" value="1"/>
</dbReference>
<accession>A0A5E4MKA2</accession>
<evidence type="ECO:0000256" key="1">
    <source>
        <dbReference type="ARBA" id="ARBA00004123"/>
    </source>
</evidence>
<proteinExistence type="predicted"/>
<feature type="repeat" description="MBT" evidence="9">
    <location>
        <begin position="226"/>
        <end position="328"/>
    </location>
</feature>
<keyword evidence="13" id="KW-1185">Reference proteome</keyword>
<keyword evidence="8" id="KW-0539">Nucleus</keyword>
<reference evidence="12 13" key="1">
    <citation type="submission" date="2019-08" db="EMBL/GenBank/DDBJ databases">
        <authorList>
            <person name="Alioto T."/>
            <person name="Alioto T."/>
            <person name="Gomez Garrido J."/>
        </authorList>
    </citation>
    <scope>NUCLEOTIDE SEQUENCE [LARGE SCALE GENOMIC DNA]</scope>
</reference>
<dbReference type="OrthoDB" id="5917609at2759"/>
<evidence type="ECO:0000256" key="5">
    <source>
        <dbReference type="ARBA" id="ARBA00022771"/>
    </source>
</evidence>
<evidence type="ECO:0000313" key="13">
    <source>
        <dbReference type="Proteomes" id="UP000325440"/>
    </source>
</evidence>
<dbReference type="Gene3D" id="1.10.150.50">
    <property type="entry name" value="Transcription Factor, Ets-1"/>
    <property type="match status" value="1"/>
</dbReference>
<keyword evidence="7" id="KW-0238">DNA-binding</keyword>
<evidence type="ECO:0000256" key="4">
    <source>
        <dbReference type="ARBA" id="ARBA00022737"/>
    </source>
</evidence>
<keyword evidence="5" id="KW-0863">Zinc-finger</keyword>
<dbReference type="SUPFAM" id="SSF47769">
    <property type="entry name" value="SAM/Pointed domain"/>
    <property type="match status" value="1"/>
</dbReference>
<evidence type="ECO:0000256" key="3">
    <source>
        <dbReference type="ARBA" id="ARBA00022723"/>
    </source>
</evidence>
<feature type="repeat" description="MBT" evidence="9">
    <location>
        <begin position="438"/>
        <end position="535"/>
    </location>
</feature>
<dbReference type="Proteomes" id="UP000325440">
    <property type="component" value="Unassembled WGS sequence"/>
</dbReference>
<dbReference type="GO" id="GO:0005634">
    <property type="term" value="C:nucleus"/>
    <property type="evidence" value="ECO:0007669"/>
    <property type="project" value="UniProtKB-SubCell"/>
</dbReference>